<organism evidence="9 10">
    <name type="scientific">Candidatus Uhrbacteria bacterium RIFCSPHIGHO2_12_FULL_54_23</name>
    <dbReference type="NCBI Taxonomy" id="1802397"/>
    <lineage>
        <taxon>Bacteria</taxon>
        <taxon>Candidatus Uhriibacteriota</taxon>
    </lineage>
</organism>
<dbReference type="Proteomes" id="UP000176604">
    <property type="component" value="Unassembled WGS sequence"/>
</dbReference>
<dbReference type="Pfam" id="PF02601">
    <property type="entry name" value="Exonuc_VII_L"/>
    <property type="match status" value="2"/>
</dbReference>
<name>A0A1F7UHY9_9BACT</name>
<gene>
    <name evidence="5" type="primary">xseA</name>
    <name evidence="9" type="ORF">A3J43_02920</name>
</gene>
<proteinExistence type="inferred from homology"/>
<evidence type="ECO:0000256" key="4">
    <source>
        <dbReference type="ARBA" id="ARBA00022839"/>
    </source>
</evidence>
<evidence type="ECO:0000256" key="5">
    <source>
        <dbReference type="HAMAP-Rule" id="MF_00378"/>
    </source>
</evidence>
<reference evidence="9 10" key="1">
    <citation type="journal article" date="2016" name="Nat. Commun.">
        <title>Thousands of microbial genomes shed light on interconnected biogeochemical processes in an aquifer system.</title>
        <authorList>
            <person name="Anantharaman K."/>
            <person name="Brown C.T."/>
            <person name="Hug L.A."/>
            <person name="Sharon I."/>
            <person name="Castelle C.J."/>
            <person name="Probst A.J."/>
            <person name="Thomas B.C."/>
            <person name="Singh A."/>
            <person name="Wilkins M.J."/>
            <person name="Karaoz U."/>
            <person name="Brodie E.L."/>
            <person name="Williams K.H."/>
            <person name="Hubbard S.S."/>
            <person name="Banfield J.F."/>
        </authorList>
    </citation>
    <scope>NUCLEOTIDE SEQUENCE [LARGE SCALE GENOMIC DNA]</scope>
</reference>
<evidence type="ECO:0000256" key="2">
    <source>
        <dbReference type="ARBA" id="ARBA00022722"/>
    </source>
</evidence>
<dbReference type="PANTHER" id="PTHR30008">
    <property type="entry name" value="EXODEOXYRIBONUCLEASE 7 LARGE SUBUNIT"/>
    <property type="match status" value="1"/>
</dbReference>
<dbReference type="InterPro" id="IPR020579">
    <property type="entry name" value="Exonuc_VII_lsu_C"/>
</dbReference>
<keyword evidence="4 5" id="KW-0269">Exonuclease</keyword>
<dbReference type="AlphaFoldDB" id="A0A1F7UHY9"/>
<dbReference type="GO" id="GO:0009318">
    <property type="term" value="C:exodeoxyribonuclease VII complex"/>
    <property type="evidence" value="ECO:0007669"/>
    <property type="project" value="UniProtKB-UniRule"/>
</dbReference>
<dbReference type="GO" id="GO:0005737">
    <property type="term" value="C:cytoplasm"/>
    <property type="evidence" value="ECO:0007669"/>
    <property type="project" value="UniProtKB-SubCell"/>
</dbReference>
<comment type="catalytic activity">
    <reaction evidence="5 6">
        <text>Exonucleolytic cleavage in either 5'- to 3'- or 3'- to 5'-direction to yield nucleoside 5'-phosphates.</text>
        <dbReference type="EC" id="3.1.11.6"/>
    </reaction>
</comment>
<dbReference type="NCBIfam" id="TIGR00237">
    <property type="entry name" value="xseA"/>
    <property type="match status" value="1"/>
</dbReference>
<comment type="subunit">
    <text evidence="5">Heterooligomer composed of large and small subunits.</text>
</comment>
<feature type="domain" description="Exonuclease VII large subunit C-terminal" evidence="7">
    <location>
        <begin position="324"/>
        <end position="386"/>
    </location>
</feature>
<dbReference type="EMBL" id="MGEF01000049">
    <property type="protein sequence ID" value="OGL77889.1"/>
    <property type="molecule type" value="Genomic_DNA"/>
</dbReference>
<comment type="similarity">
    <text evidence="5 6">Belongs to the XseA family.</text>
</comment>
<evidence type="ECO:0000313" key="9">
    <source>
        <dbReference type="EMBL" id="OGL77889.1"/>
    </source>
</evidence>
<keyword evidence="2 5" id="KW-0540">Nuclease</keyword>
<evidence type="ECO:0000259" key="8">
    <source>
        <dbReference type="Pfam" id="PF13742"/>
    </source>
</evidence>
<dbReference type="GO" id="GO:0003676">
    <property type="term" value="F:nucleic acid binding"/>
    <property type="evidence" value="ECO:0007669"/>
    <property type="project" value="InterPro"/>
</dbReference>
<dbReference type="InterPro" id="IPR003753">
    <property type="entry name" value="Exonuc_VII_L"/>
</dbReference>
<evidence type="ECO:0000256" key="6">
    <source>
        <dbReference type="RuleBase" id="RU004355"/>
    </source>
</evidence>
<comment type="function">
    <text evidence="5">Bidirectionally degrades single-stranded DNA into large acid-insoluble oligonucleotides, which are then degraded further into small acid-soluble oligonucleotides.</text>
</comment>
<protein>
    <recommendedName>
        <fullName evidence="5">Exodeoxyribonuclease 7 large subunit</fullName>
        <ecNumber evidence="5">3.1.11.6</ecNumber>
    </recommendedName>
    <alternativeName>
        <fullName evidence="5">Exodeoxyribonuclease VII large subunit</fullName>
        <shortName evidence="5">Exonuclease VII large subunit</shortName>
    </alternativeName>
</protein>
<evidence type="ECO:0000256" key="3">
    <source>
        <dbReference type="ARBA" id="ARBA00022801"/>
    </source>
</evidence>
<comment type="subcellular location">
    <subcellularLocation>
        <location evidence="5 6">Cytoplasm</location>
    </subcellularLocation>
</comment>
<feature type="domain" description="Exonuclease VII large subunit C-terminal" evidence="7">
    <location>
        <begin position="120"/>
        <end position="295"/>
    </location>
</feature>
<dbReference type="GO" id="GO:0008855">
    <property type="term" value="F:exodeoxyribonuclease VII activity"/>
    <property type="evidence" value="ECO:0007669"/>
    <property type="project" value="UniProtKB-UniRule"/>
</dbReference>
<evidence type="ECO:0000256" key="1">
    <source>
        <dbReference type="ARBA" id="ARBA00022490"/>
    </source>
</evidence>
<dbReference type="InterPro" id="IPR025824">
    <property type="entry name" value="OB-fold_nuc-bd_dom"/>
</dbReference>
<dbReference type="HAMAP" id="MF_00378">
    <property type="entry name" value="Exonuc_7_L"/>
    <property type="match status" value="1"/>
</dbReference>
<keyword evidence="1 5" id="KW-0963">Cytoplasm</keyword>
<dbReference type="STRING" id="1802397.A3J43_02920"/>
<dbReference type="PANTHER" id="PTHR30008:SF0">
    <property type="entry name" value="EXODEOXYRIBONUCLEASE 7 LARGE SUBUNIT"/>
    <property type="match status" value="1"/>
</dbReference>
<evidence type="ECO:0000259" key="7">
    <source>
        <dbReference type="Pfam" id="PF02601"/>
    </source>
</evidence>
<dbReference type="EC" id="3.1.11.6" evidence="5"/>
<accession>A0A1F7UHY9</accession>
<comment type="caution">
    <text evidence="9">The sequence shown here is derived from an EMBL/GenBank/DDBJ whole genome shotgun (WGS) entry which is preliminary data.</text>
</comment>
<dbReference type="CDD" id="cd04489">
    <property type="entry name" value="ExoVII_LU_OBF"/>
    <property type="match status" value="1"/>
</dbReference>
<feature type="domain" description="OB-fold nucleic acid binding" evidence="8">
    <location>
        <begin position="8"/>
        <end position="96"/>
    </location>
</feature>
<dbReference type="Pfam" id="PF13742">
    <property type="entry name" value="tRNA_anti_2"/>
    <property type="match status" value="1"/>
</dbReference>
<evidence type="ECO:0000313" key="10">
    <source>
        <dbReference type="Proteomes" id="UP000176604"/>
    </source>
</evidence>
<dbReference type="GO" id="GO:0006308">
    <property type="term" value="P:DNA catabolic process"/>
    <property type="evidence" value="ECO:0007669"/>
    <property type="project" value="UniProtKB-UniRule"/>
</dbReference>
<sequence length="389" mass="42721">MDIERIVSVSEFNRLVSDYLEQGLGSVVVQGEVSGFRVNKERLVYFELKDERARCLCFALTHELDQPLEDGMEVKVTGVPKLFQGSGGFHLRVQAVELVGAGALQKAFEKLKKKLEAEGLFDARGKVPLPRFPESIGIITSPTAAAYTDILRRLHERWGGLSIILAPVAVQGAGAPRAIAGAIQYFNEAHPIDVIILTRGGGSMEDLQAFNSEPLARAVFASKIPIIAGVGHERDVTLVDFVADVRASTPTNAAELVVPHRREVGRQLDQMLQNALGTIERDARTRAFSLQQALMRAWHAIGHRLHVVDGLLARFPYAFERVAYAYHASQERLVQLTLRLRALSPMATLTRGYSITRIQGKILRDATVVSAGDILETELAKGAINSKIM</sequence>
<keyword evidence="3 5" id="KW-0378">Hydrolase</keyword>